<reference evidence="4" key="1">
    <citation type="journal article" date="2020" name="mSystems">
        <title>Genome- and Community-Level Interaction Insights into Carbon Utilization and Element Cycling Functions of Hydrothermarchaeota in Hydrothermal Sediment.</title>
        <authorList>
            <person name="Zhou Z."/>
            <person name="Liu Y."/>
            <person name="Xu W."/>
            <person name="Pan J."/>
            <person name="Luo Z.H."/>
            <person name="Li M."/>
        </authorList>
    </citation>
    <scope>NUCLEOTIDE SEQUENCE [LARGE SCALE GENOMIC DNA]</scope>
    <source>
        <strain evidence="4">SpSt-456</strain>
    </source>
</reference>
<dbReference type="PANTHER" id="PTHR43158">
    <property type="entry name" value="SKFA PEPTIDE EXPORT ATP-BINDING PROTEIN SKFE"/>
    <property type="match status" value="1"/>
</dbReference>
<protein>
    <submittedName>
        <fullName evidence="4">ABC transporter ATP-binding protein</fullName>
    </submittedName>
</protein>
<evidence type="ECO:0000256" key="2">
    <source>
        <dbReference type="ARBA" id="ARBA00022840"/>
    </source>
</evidence>
<dbReference type="EMBL" id="DSTK01000016">
    <property type="protein sequence ID" value="HFK96810.1"/>
    <property type="molecule type" value="Genomic_DNA"/>
</dbReference>
<organism evidence="4">
    <name type="scientific">Desulfacinum infernum</name>
    <dbReference type="NCBI Taxonomy" id="35837"/>
    <lineage>
        <taxon>Bacteria</taxon>
        <taxon>Pseudomonadati</taxon>
        <taxon>Thermodesulfobacteriota</taxon>
        <taxon>Syntrophobacteria</taxon>
        <taxon>Syntrophobacterales</taxon>
        <taxon>Syntrophobacteraceae</taxon>
        <taxon>Desulfacinum</taxon>
    </lineage>
</organism>
<dbReference type="CDD" id="cd00267">
    <property type="entry name" value="ABC_ATPase"/>
    <property type="match status" value="1"/>
</dbReference>
<name>A0A832A062_9BACT</name>
<dbReference type="Pfam" id="PF00005">
    <property type="entry name" value="ABC_tran"/>
    <property type="match status" value="1"/>
</dbReference>
<feature type="domain" description="ABC transporter" evidence="3">
    <location>
        <begin position="21"/>
        <end position="260"/>
    </location>
</feature>
<dbReference type="InterPro" id="IPR003593">
    <property type="entry name" value="AAA+_ATPase"/>
</dbReference>
<dbReference type="PANTHER" id="PTHR43158:SF2">
    <property type="entry name" value="SKFA PEPTIDE EXPORT ATP-BINDING PROTEIN SKFE"/>
    <property type="match status" value="1"/>
</dbReference>
<dbReference type="SUPFAM" id="SSF52540">
    <property type="entry name" value="P-loop containing nucleoside triphosphate hydrolases"/>
    <property type="match status" value="1"/>
</dbReference>
<dbReference type="AlphaFoldDB" id="A0A832A062"/>
<dbReference type="GO" id="GO:0016887">
    <property type="term" value="F:ATP hydrolysis activity"/>
    <property type="evidence" value="ECO:0007669"/>
    <property type="project" value="InterPro"/>
</dbReference>
<dbReference type="SMART" id="SM00382">
    <property type="entry name" value="AAA"/>
    <property type="match status" value="1"/>
</dbReference>
<dbReference type="InterPro" id="IPR003439">
    <property type="entry name" value="ABC_transporter-like_ATP-bd"/>
</dbReference>
<accession>A0A832A062</accession>
<sequence>MDAKTEVQARQGGDGDGSGWIVLEGVHFVRSKMDILSDITWRLEPGEHWVVLGANGSGKTTLLLLLAGYLWPTRGSVTVLGHRFGTVDLRVVRRRIGWVGSFLQEQVPPQQKPLDLIVGGKFASIGVFEKPLPEDYRKAEHLAHVMGCASVLTSPYGVLSQGEKQRILIARALMADPQLLILDEPCSGLDLVARERLLETVDGMGRTPSGPTLVLVTHHLEEIMPVFSHVLLLKDGRCAACGPKRNVLTAANLQAAFGVPLRVSCDGGRYWARMG</sequence>
<gene>
    <name evidence="4" type="ORF">ENS06_05735</name>
</gene>
<keyword evidence="1" id="KW-0547">Nucleotide-binding</keyword>
<dbReference type="InterPro" id="IPR027417">
    <property type="entry name" value="P-loop_NTPase"/>
</dbReference>
<evidence type="ECO:0000313" key="4">
    <source>
        <dbReference type="EMBL" id="HFK96810.1"/>
    </source>
</evidence>
<evidence type="ECO:0000259" key="3">
    <source>
        <dbReference type="PROSITE" id="PS50893"/>
    </source>
</evidence>
<dbReference type="PROSITE" id="PS00211">
    <property type="entry name" value="ABC_TRANSPORTER_1"/>
    <property type="match status" value="1"/>
</dbReference>
<dbReference type="InterPro" id="IPR017871">
    <property type="entry name" value="ABC_transporter-like_CS"/>
</dbReference>
<comment type="caution">
    <text evidence="4">The sequence shown here is derived from an EMBL/GenBank/DDBJ whole genome shotgun (WGS) entry which is preliminary data.</text>
</comment>
<dbReference type="PROSITE" id="PS50893">
    <property type="entry name" value="ABC_TRANSPORTER_2"/>
    <property type="match status" value="1"/>
</dbReference>
<evidence type="ECO:0000256" key="1">
    <source>
        <dbReference type="ARBA" id="ARBA00022741"/>
    </source>
</evidence>
<proteinExistence type="predicted"/>
<dbReference type="Gene3D" id="3.40.50.300">
    <property type="entry name" value="P-loop containing nucleotide triphosphate hydrolases"/>
    <property type="match status" value="1"/>
</dbReference>
<keyword evidence="2 4" id="KW-0067">ATP-binding</keyword>
<dbReference type="GO" id="GO:0005524">
    <property type="term" value="F:ATP binding"/>
    <property type="evidence" value="ECO:0007669"/>
    <property type="project" value="UniProtKB-KW"/>
</dbReference>